<dbReference type="PANTHER" id="PTHR42718">
    <property type="entry name" value="MAJOR FACILITATOR SUPERFAMILY MULTIDRUG TRANSPORTER MFSC"/>
    <property type="match status" value="1"/>
</dbReference>
<protein>
    <submittedName>
        <fullName evidence="7">MFS transporter</fullName>
    </submittedName>
</protein>
<dbReference type="PANTHER" id="PTHR42718:SF39">
    <property type="entry name" value="ACTINORHODIN TRANSPORTER-RELATED"/>
    <property type="match status" value="1"/>
</dbReference>
<dbReference type="InterPro" id="IPR011701">
    <property type="entry name" value="MFS"/>
</dbReference>
<reference evidence="8" key="1">
    <citation type="journal article" date="2019" name="Int. J. Syst. Evol. Microbiol.">
        <title>The Global Catalogue of Microorganisms (GCM) 10K type strain sequencing project: providing services to taxonomists for standard genome sequencing and annotation.</title>
        <authorList>
            <consortium name="The Broad Institute Genomics Platform"/>
            <consortium name="The Broad Institute Genome Sequencing Center for Infectious Disease"/>
            <person name="Wu L."/>
            <person name="Ma J."/>
        </authorList>
    </citation>
    <scope>NUCLEOTIDE SEQUENCE [LARGE SCALE GENOMIC DNA]</scope>
    <source>
        <strain evidence="8">JCM 3106</strain>
    </source>
</reference>
<feature type="transmembrane region" description="Helical" evidence="5">
    <location>
        <begin position="279"/>
        <end position="304"/>
    </location>
</feature>
<feature type="transmembrane region" description="Helical" evidence="5">
    <location>
        <begin position="54"/>
        <end position="73"/>
    </location>
</feature>
<feature type="transmembrane region" description="Helical" evidence="5">
    <location>
        <begin position="411"/>
        <end position="435"/>
    </location>
</feature>
<feature type="transmembrane region" description="Helical" evidence="5">
    <location>
        <begin position="177"/>
        <end position="196"/>
    </location>
</feature>
<evidence type="ECO:0000313" key="7">
    <source>
        <dbReference type="EMBL" id="GAA3028590.1"/>
    </source>
</evidence>
<dbReference type="InterPro" id="IPR036259">
    <property type="entry name" value="MFS_trans_sf"/>
</dbReference>
<accession>A0ABP6L366</accession>
<gene>
    <name evidence="7" type="ORF">GCM10017559_63740</name>
</gene>
<evidence type="ECO:0000313" key="8">
    <source>
        <dbReference type="Proteomes" id="UP001499930"/>
    </source>
</evidence>
<proteinExistence type="predicted"/>
<feature type="transmembrane region" description="Helical" evidence="5">
    <location>
        <begin position="316"/>
        <end position="334"/>
    </location>
</feature>
<keyword evidence="3 5" id="KW-1133">Transmembrane helix</keyword>
<dbReference type="CDD" id="cd17321">
    <property type="entry name" value="MFS_MMR_MDR_like"/>
    <property type="match status" value="1"/>
</dbReference>
<feature type="domain" description="Major facilitator superfamily (MFS) profile" evidence="6">
    <location>
        <begin position="19"/>
        <end position="477"/>
    </location>
</feature>
<dbReference type="PROSITE" id="PS50850">
    <property type="entry name" value="MFS"/>
    <property type="match status" value="1"/>
</dbReference>
<sequence length="490" mass="50254">MPVSAPPTGPPLSRRRWIALGVVLSAAFMDNVDATILGIALPRIQRDLGAGHTAAQWSLAGYALAFALLLITGGRLGDIFGRRRLFLIGVAGFTAASVACGAAMTPEALVAGRLAQGAMAALMVPQVMSVIVTMFAPAERTLAFSLLGAVLSAGSVSAPLLGGLLTEYDVLGTGWRAIFYVNVPIGILAFCAALRFMPETRSDRPLRLDLIGVALVTSATLGIMYPLVRGPAEGLPAWTFAVTAGGVALLGLFVVQQRRRHRRDGSALVPPTLFRRRSFTAGVVVVLLVFSGVTSFFLVLTYQLQSGLGWTPLRTALVTLAWPVGITATTHLALRHGAAHGRRLIGAGALTMAAGTLVTIACVRVMGAGLAWPHVAAAELVVGLGMGLCVPILTGVVLGDVPADDAGAGSGVVNTGIQFGTAAGITIVGAVFFALVTEGTGDLADRFGAATATALWCNVGVFVLAALLSPLLSAPSPAEPSGPFRDAGVP</sequence>
<dbReference type="Proteomes" id="UP001499930">
    <property type="component" value="Unassembled WGS sequence"/>
</dbReference>
<dbReference type="Pfam" id="PF07690">
    <property type="entry name" value="MFS_1"/>
    <property type="match status" value="1"/>
</dbReference>
<feature type="transmembrane region" description="Helical" evidence="5">
    <location>
        <begin position="208"/>
        <end position="228"/>
    </location>
</feature>
<dbReference type="SUPFAM" id="SSF103473">
    <property type="entry name" value="MFS general substrate transporter"/>
    <property type="match status" value="1"/>
</dbReference>
<organism evidence="7 8">
    <name type="scientific">Streptosporangium longisporum</name>
    <dbReference type="NCBI Taxonomy" id="46187"/>
    <lineage>
        <taxon>Bacteria</taxon>
        <taxon>Bacillati</taxon>
        <taxon>Actinomycetota</taxon>
        <taxon>Actinomycetes</taxon>
        <taxon>Streptosporangiales</taxon>
        <taxon>Streptosporangiaceae</taxon>
        <taxon>Streptosporangium</taxon>
    </lineage>
</organism>
<keyword evidence="4 5" id="KW-0472">Membrane</keyword>
<keyword evidence="8" id="KW-1185">Reference proteome</keyword>
<feature type="transmembrane region" description="Helical" evidence="5">
    <location>
        <begin position="17"/>
        <end position="42"/>
    </location>
</feature>
<dbReference type="PRINTS" id="PR01036">
    <property type="entry name" value="TCRTETB"/>
</dbReference>
<feature type="transmembrane region" description="Helical" evidence="5">
    <location>
        <begin position="143"/>
        <end position="165"/>
    </location>
</feature>
<evidence type="ECO:0000256" key="3">
    <source>
        <dbReference type="ARBA" id="ARBA00022989"/>
    </source>
</evidence>
<feature type="transmembrane region" description="Helical" evidence="5">
    <location>
        <begin position="117"/>
        <end position="136"/>
    </location>
</feature>
<feature type="transmembrane region" description="Helical" evidence="5">
    <location>
        <begin position="346"/>
        <end position="372"/>
    </location>
</feature>
<dbReference type="Gene3D" id="1.20.1720.10">
    <property type="entry name" value="Multidrug resistance protein D"/>
    <property type="match status" value="2"/>
</dbReference>
<feature type="transmembrane region" description="Helical" evidence="5">
    <location>
        <begin position="378"/>
        <end position="399"/>
    </location>
</feature>
<evidence type="ECO:0000256" key="2">
    <source>
        <dbReference type="ARBA" id="ARBA00022692"/>
    </source>
</evidence>
<feature type="transmembrane region" description="Helical" evidence="5">
    <location>
        <begin position="447"/>
        <end position="468"/>
    </location>
</feature>
<name>A0ABP6L366_9ACTN</name>
<feature type="transmembrane region" description="Helical" evidence="5">
    <location>
        <begin position="85"/>
        <end position="105"/>
    </location>
</feature>
<dbReference type="EMBL" id="BAAAWD010000017">
    <property type="protein sequence ID" value="GAA3028590.1"/>
    <property type="molecule type" value="Genomic_DNA"/>
</dbReference>
<comment type="subcellular location">
    <subcellularLocation>
        <location evidence="1">Cell membrane</location>
        <topology evidence="1">Multi-pass membrane protein</topology>
    </subcellularLocation>
</comment>
<evidence type="ECO:0000256" key="1">
    <source>
        <dbReference type="ARBA" id="ARBA00004651"/>
    </source>
</evidence>
<feature type="transmembrane region" description="Helical" evidence="5">
    <location>
        <begin position="234"/>
        <end position="255"/>
    </location>
</feature>
<dbReference type="InterPro" id="IPR020846">
    <property type="entry name" value="MFS_dom"/>
</dbReference>
<comment type="caution">
    <text evidence="7">The sequence shown here is derived from an EMBL/GenBank/DDBJ whole genome shotgun (WGS) entry which is preliminary data.</text>
</comment>
<evidence type="ECO:0000256" key="4">
    <source>
        <dbReference type="ARBA" id="ARBA00023136"/>
    </source>
</evidence>
<evidence type="ECO:0000256" key="5">
    <source>
        <dbReference type="SAM" id="Phobius"/>
    </source>
</evidence>
<evidence type="ECO:0000259" key="6">
    <source>
        <dbReference type="PROSITE" id="PS50850"/>
    </source>
</evidence>
<dbReference type="RefSeq" id="WP_344902511.1">
    <property type="nucleotide sequence ID" value="NZ_BAAAWD010000017.1"/>
</dbReference>
<keyword evidence="2 5" id="KW-0812">Transmembrane</keyword>